<evidence type="ECO:0000313" key="2">
    <source>
        <dbReference type="Proteomes" id="UP001548189"/>
    </source>
</evidence>
<dbReference type="Proteomes" id="UP001548189">
    <property type="component" value="Unassembled WGS sequence"/>
</dbReference>
<comment type="caution">
    <text evidence="1">The sequence shown here is derived from an EMBL/GenBank/DDBJ whole genome shotgun (WGS) entry which is preliminary data.</text>
</comment>
<evidence type="ECO:0000313" key="1">
    <source>
        <dbReference type="EMBL" id="MET1257656.1"/>
    </source>
</evidence>
<dbReference type="EMBL" id="JBEVCJ010000161">
    <property type="protein sequence ID" value="MET1257656.1"/>
    <property type="molecule type" value="Genomic_DNA"/>
</dbReference>
<organism evidence="1 2">
    <name type="scientific">Aliikangiella maris</name>
    <dbReference type="NCBI Taxonomy" id="3162458"/>
    <lineage>
        <taxon>Bacteria</taxon>
        <taxon>Pseudomonadati</taxon>
        <taxon>Pseudomonadota</taxon>
        <taxon>Gammaproteobacteria</taxon>
        <taxon>Oceanospirillales</taxon>
        <taxon>Pleioneaceae</taxon>
        <taxon>Aliikangiella</taxon>
    </lineage>
</organism>
<name>A0ABV2C0E5_9GAMM</name>
<proteinExistence type="predicted"/>
<reference evidence="1 2" key="1">
    <citation type="submission" date="2024-06" db="EMBL/GenBank/DDBJ databases">
        <authorList>
            <person name="Li F."/>
        </authorList>
    </citation>
    <scope>NUCLEOTIDE SEQUENCE [LARGE SCALE GENOMIC DNA]</scope>
    <source>
        <strain evidence="1 2">GXAS 311</strain>
    </source>
</reference>
<keyword evidence="2" id="KW-1185">Reference proteome</keyword>
<feature type="non-terminal residue" evidence="1">
    <location>
        <position position="1"/>
    </location>
</feature>
<gene>
    <name evidence="1" type="ORF">ABVT43_21165</name>
</gene>
<protein>
    <submittedName>
        <fullName evidence="1">Uncharacterized protein</fullName>
    </submittedName>
</protein>
<sequence>KGLNGSTLMWEITITTGASLRIDITEMLTSKDKSDLIEMRGEVKRMLQNKVVIAKLINSSREVIFTYDGSIAVSDGLAIIILNSNDVPIGEDFEKLNLKANLKLEKIKVYWQNYRK</sequence>
<accession>A0ABV2C0E5</accession>
<dbReference type="RefSeq" id="WP_353898237.1">
    <property type="nucleotide sequence ID" value="NZ_JBEVCJ010000161.1"/>
</dbReference>